<gene>
    <name evidence="2" type="ORF">K469DRAFT_634344</name>
</gene>
<evidence type="ECO:0000256" key="1">
    <source>
        <dbReference type="PROSITE-ProRule" id="PRU00023"/>
    </source>
</evidence>
<evidence type="ECO:0000313" key="3">
    <source>
        <dbReference type="Proteomes" id="UP000800200"/>
    </source>
</evidence>
<dbReference type="InterPro" id="IPR036770">
    <property type="entry name" value="Ankyrin_rpt-contain_sf"/>
</dbReference>
<dbReference type="Pfam" id="PF12796">
    <property type="entry name" value="Ank_2"/>
    <property type="match status" value="1"/>
</dbReference>
<evidence type="ECO:0000313" key="2">
    <source>
        <dbReference type="EMBL" id="KAF2184162.1"/>
    </source>
</evidence>
<name>A0A6A6E0G8_9PEZI</name>
<protein>
    <submittedName>
        <fullName evidence="2">Uncharacterized protein</fullName>
    </submittedName>
</protein>
<dbReference type="OrthoDB" id="539213at2759"/>
<accession>A0A6A6E0G8</accession>
<organism evidence="2 3">
    <name type="scientific">Zopfia rhizophila CBS 207.26</name>
    <dbReference type="NCBI Taxonomy" id="1314779"/>
    <lineage>
        <taxon>Eukaryota</taxon>
        <taxon>Fungi</taxon>
        <taxon>Dikarya</taxon>
        <taxon>Ascomycota</taxon>
        <taxon>Pezizomycotina</taxon>
        <taxon>Dothideomycetes</taxon>
        <taxon>Dothideomycetes incertae sedis</taxon>
        <taxon>Zopfiaceae</taxon>
        <taxon>Zopfia</taxon>
    </lineage>
</organism>
<dbReference type="InterPro" id="IPR002110">
    <property type="entry name" value="Ankyrin_rpt"/>
</dbReference>
<dbReference type="PROSITE" id="PS50297">
    <property type="entry name" value="ANK_REP_REGION"/>
    <property type="match status" value="1"/>
</dbReference>
<keyword evidence="3" id="KW-1185">Reference proteome</keyword>
<dbReference type="Proteomes" id="UP000800200">
    <property type="component" value="Unassembled WGS sequence"/>
</dbReference>
<keyword evidence="1" id="KW-0040">ANK repeat</keyword>
<reference evidence="2" key="1">
    <citation type="journal article" date="2020" name="Stud. Mycol.">
        <title>101 Dothideomycetes genomes: a test case for predicting lifestyles and emergence of pathogens.</title>
        <authorList>
            <person name="Haridas S."/>
            <person name="Albert R."/>
            <person name="Binder M."/>
            <person name="Bloem J."/>
            <person name="Labutti K."/>
            <person name="Salamov A."/>
            <person name="Andreopoulos B."/>
            <person name="Baker S."/>
            <person name="Barry K."/>
            <person name="Bills G."/>
            <person name="Bluhm B."/>
            <person name="Cannon C."/>
            <person name="Castanera R."/>
            <person name="Culley D."/>
            <person name="Daum C."/>
            <person name="Ezra D."/>
            <person name="Gonzalez J."/>
            <person name="Henrissat B."/>
            <person name="Kuo A."/>
            <person name="Liang C."/>
            <person name="Lipzen A."/>
            <person name="Lutzoni F."/>
            <person name="Magnuson J."/>
            <person name="Mondo S."/>
            <person name="Nolan M."/>
            <person name="Ohm R."/>
            <person name="Pangilinan J."/>
            <person name="Park H.-J."/>
            <person name="Ramirez L."/>
            <person name="Alfaro M."/>
            <person name="Sun H."/>
            <person name="Tritt A."/>
            <person name="Yoshinaga Y."/>
            <person name="Zwiers L.-H."/>
            <person name="Turgeon B."/>
            <person name="Goodwin S."/>
            <person name="Spatafora J."/>
            <person name="Crous P."/>
            <person name="Grigoriev I."/>
        </authorList>
    </citation>
    <scope>NUCLEOTIDE SEQUENCE</scope>
    <source>
        <strain evidence="2">CBS 207.26</strain>
    </source>
</reference>
<feature type="repeat" description="ANK" evidence="1">
    <location>
        <begin position="77"/>
        <end position="103"/>
    </location>
</feature>
<dbReference type="AlphaFoldDB" id="A0A6A6E0G8"/>
<dbReference type="EMBL" id="ML994639">
    <property type="protein sequence ID" value="KAF2184162.1"/>
    <property type="molecule type" value="Genomic_DNA"/>
</dbReference>
<dbReference type="SMART" id="SM00248">
    <property type="entry name" value="ANK"/>
    <property type="match status" value="2"/>
</dbReference>
<dbReference type="SUPFAM" id="SSF48403">
    <property type="entry name" value="Ankyrin repeat"/>
    <property type="match status" value="1"/>
</dbReference>
<dbReference type="Gene3D" id="1.25.40.20">
    <property type="entry name" value="Ankyrin repeat-containing domain"/>
    <property type="match status" value="1"/>
</dbReference>
<proteinExistence type="predicted"/>
<dbReference type="PROSITE" id="PS50088">
    <property type="entry name" value="ANK_REPEAT"/>
    <property type="match status" value="1"/>
</dbReference>
<sequence length="517" mass="57747">MTSLIFYPATWIKRMGLDHGLEARMVNSKYGWQFNLNPIRAVPENSPIFDLCRAGQTNAVELLISKGHGSVLDTSLKGWSPLHFAAAGGHVDLCASLIRLGADKTTLAYDGPSSNILSPIALFAALADDLPAETKIQMLRLFSDCLDLSSPDGDGWTVHAELMRTYNKEKVPISQNSITWRLRTSASENFIGLGPKMVWDAFQHAIRSFLVHESHNRIFDRLLCSHGGTKDIANSSHALAIARWLALRASQRKIMPMILDAGKCFGMKGFDWVEDDIPPEQFMKTLHVIYATWSIALPDNIDKLGELVRLELEICMEKLGWCWELLLDCISNQPLEIHRYSPAERICSACGDNYNYLGYGLVAPARIAFAECVKINHRLNCACSSLIHEIRALDHLSYCYRNGFVQKDDSDTDEEIFVAEEVVSTHSDIYSDYLKQLSETTSDPFLDAATMLYRAQGRPWVGGYGLDERLCATCFLMKEEYIGKNGLGTETGFPDMPESFEMFGGGRLESTVIGESN</sequence>